<dbReference type="PIRSF" id="PIRSF000906">
    <property type="entry name" value="FBPtase_Bacill"/>
    <property type="match status" value="1"/>
</dbReference>
<proteinExistence type="inferred from homology"/>
<dbReference type="Pfam" id="PF06874">
    <property type="entry name" value="FBPase_2"/>
    <property type="match status" value="1"/>
</dbReference>
<evidence type="ECO:0000256" key="4">
    <source>
        <dbReference type="HAMAP-Rule" id="MF_01854"/>
    </source>
</evidence>
<evidence type="ECO:0000256" key="1">
    <source>
        <dbReference type="ARBA" id="ARBA00022801"/>
    </source>
</evidence>
<keyword evidence="3 4" id="KW-0119">Carbohydrate metabolism</keyword>
<dbReference type="GO" id="GO:0006094">
    <property type="term" value="P:gluconeogenesis"/>
    <property type="evidence" value="ECO:0007669"/>
    <property type="project" value="UniProtKB-UniRule"/>
</dbReference>
<keyword evidence="2 4" id="KW-0464">Manganese</keyword>
<sequence>MRDKKYLELLAKEYPTQKDANSEIVNLMAIRQLPKGTEYFFSDLHGEYEAFVHLLRSASGVIRTKIRDLFDDTLSEKEQNQLANLIYEPEKVLMCIDEFKKDAEDFKRLTIYRLVQICQEVGSKYTRSKVRKKMPVEYAYILDELLNVSYSGDKKTYYQAIIRSIMEVEAEEDFILALCHLIQNLSVDRLHIIGDIFDRGPRPDIIMNELMAFHDVDVQWGNHDISWMGAACGNRQLIANVVRMGISYNNFDALEDGYGINLRPLSTFASNLYGDDPCTVFMPKILDENEYDLVDAGLAAKMHKAMAIIQFKLIGQLLERHPEYEMDERNVLKKINYETGTIQIGNKEYPLLDTHFPTIDPKNPLELTREENDLMNTIEYSFKHSEVLHRHIRFLYSNGGMYKKVNSNLLFHGCIPMTRDGEFESLKIGDSYYKGKMLLDKINQMVRNAYFLPERNEEKQNAVDFMWYLWCGAKSPLFGKSKLAAFESYFIEDKTVRKEVMNPYYKLSEQEAICDKIFEEFEMNPKMSHIINGHVPVKIKDGEHPIKANGKLYVIDGGISKAYQSKTGIAGYTLISNSHYLALAQHRNYMKIENSMGAYTPELQITEAYKRRLKVADTDNGKQLLEQIEDLKDLKEAYQTGILKERVKKR</sequence>
<dbReference type="Proteomes" id="UP000824201">
    <property type="component" value="Unassembled WGS sequence"/>
</dbReference>
<evidence type="ECO:0000256" key="3">
    <source>
        <dbReference type="ARBA" id="ARBA00023277"/>
    </source>
</evidence>
<dbReference type="Gene3D" id="3.60.21.10">
    <property type="match status" value="1"/>
</dbReference>
<reference evidence="5" key="1">
    <citation type="submission" date="2020-10" db="EMBL/GenBank/DDBJ databases">
        <authorList>
            <person name="Gilroy R."/>
        </authorList>
    </citation>
    <scope>NUCLEOTIDE SEQUENCE</scope>
    <source>
        <strain evidence="5">ChiW13-3771</strain>
    </source>
</reference>
<reference evidence="5" key="2">
    <citation type="journal article" date="2021" name="PeerJ">
        <title>Extensive microbial diversity within the chicken gut microbiome revealed by metagenomics and culture.</title>
        <authorList>
            <person name="Gilroy R."/>
            <person name="Ravi A."/>
            <person name="Getino M."/>
            <person name="Pursley I."/>
            <person name="Horton D.L."/>
            <person name="Alikhan N.F."/>
            <person name="Baker D."/>
            <person name="Gharbi K."/>
            <person name="Hall N."/>
            <person name="Watson M."/>
            <person name="Adriaenssens E.M."/>
            <person name="Foster-Nyarko E."/>
            <person name="Jarju S."/>
            <person name="Secka A."/>
            <person name="Antonio M."/>
            <person name="Oren A."/>
            <person name="Chaudhuri R.R."/>
            <person name="La Ragione R."/>
            <person name="Hildebrand F."/>
            <person name="Pallen M.J."/>
        </authorList>
    </citation>
    <scope>NUCLEOTIDE SEQUENCE</scope>
    <source>
        <strain evidence="5">ChiW13-3771</strain>
    </source>
</reference>
<comment type="catalytic activity">
    <reaction evidence="4">
        <text>beta-D-fructose 1,6-bisphosphate + H2O = beta-D-fructose 6-phosphate + phosphate</text>
        <dbReference type="Rhea" id="RHEA:11064"/>
        <dbReference type="ChEBI" id="CHEBI:15377"/>
        <dbReference type="ChEBI" id="CHEBI:32966"/>
        <dbReference type="ChEBI" id="CHEBI:43474"/>
        <dbReference type="ChEBI" id="CHEBI:57634"/>
        <dbReference type="EC" id="3.1.3.11"/>
    </reaction>
</comment>
<comment type="pathway">
    <text evidence="4">Carbohydrate biosynthesis; gluconeogenesis.</text>
</comment>
<dbReference type="EMBL" id="DVHN01000106">
    <property type="protein sequence ID" value="HIR88956.1"/>
    <property type="molecule type" value="Genomic_DNA"/>
</dbReference>
<name>A0A9D1EEJ5_9FIRM</name>
<dbReference type="HAMAP" id="MF_01854">
    <property type="entry name" value="FBPase_class3"/>
    <property type="match status" value="1"/>
</dbReference>
<evidence type="ECO:0000313" key="6">
    <source>
        <dbReference type="Proteomes" id="UP000824201"/>
    </source>
</evidence>
<dbReference type="GO" id="GO:0042132">
    <property type="term" value="F:fructose 1,6-bisphosphate 1-phosphatase activity"/>
    <property type="evidence" value="ECO:0007669"/>
    <property type="project" value="UniProtKB-UniRule"/>
</dbReference>
<gene>
    <name evidence="4" type="primary">fbp</name>
    <name evidence="5" type="ORF">IAC96_08415</name>
</gene>
<dbReference type="SUPFAM" id="SSF56300">
    <property type="entry name" value="Metallo-dependent phosphatases"/>
    <property type="match status" value="1"/>
</dbReference>
<accession>A0A9D1EEJ5</accession>
<dbReference type="AlphaFoldDB" id="A0A9D1EEJ5"/>
<protein>
    <recommendedName>
        <fullName evidence="4">Fructose-1,6-bisphosphatase class 3</fullName>
        <shortName evidence="4">FBPase class 3</shortName>
        <ecNumber evidence="4">3.1.3.11</ecNumber>
    </recommendedName>
    <alternativeName>
        <fullName evidence="4">D-fructose-1,6-bisphosphate 1-phosphohydrolase class 3</fullName>
    </alternativeName>
</protein>
<organism evidence="5 6">
    <name type="scientific">Candidatus Fimimorpha faecalis</name>
    <dbReference type="NCBI Taxonomy" id="2840824"/>
    <lineage>
        <taxon>Bacteria</taxon>
        <taxon>Bacillati</taxon>
        <taxon>Bacillota</taxon>
        <taxon>Clostridia</taxon>
        <taxon>Eubacteriales</taxon>
        <taxon>Candidatus Fimimorpha</taxon>
    </lineage>
</organism>
<dbReference type="EC" id="3.1.3.11" evidence="4"/>
<comment type="similarity">
    <text evidence="4">Belongs to the FBPase class 3 family.</text>
</comment>
<dbReference type="InterPro" id="IPR029052">
    <property type="entry name" value="Metallo-depent_PP-like"/>
</dbReference>
<evidence type="ECO:0000256" key="2">
    <source>
        <dbReference type="ARBA" id="ARBA00023211"/>
    </source>
</evidence>
<keyword evidence="1 4" id="KW-0378">Hydrolase</keyword>
<comment type="cofactor">
    <cofactor evidence="4">
        <name>Mn(2+)</name>
        <dbReference type="ChEBI" id="CHEBI:29035"/>
    </cofactor>
</comment>
<comment type="caution">
    <text evidence="5">The sequence shown here is derived from an EMBL/GenBank/DDBJ whole genome shotgun (WGS) entry which is preliminary data.</text>
</comment>
<evidence type="ECO:0000313" key="5">
    <source>
        <dbReference type="EMBL" id="HIR88956.1"/>
    </source>
</evidence>
<dbReference type="InterPro" id="IPR009164">
    <property type="entry name" value="FBPtase_class3"/>
</dbReference>